<evidence type="ECO:0008006" key="3">
    <source>
        <dbReference type="Google" id="ProtNLM"/>
    </source>
</evidence>
<organism evidence="1 2">
    <name type="scientific">Neoroseomonas terrae</name>
    <dbReference type="NCBI Taxonomy" id="424799"/>
    <lineage>
        <taxon>Bacteria</taxon>
        <taxon>Pseudomonadati</taxon>
        <taxon>Pseudomonadota</taxon>
        <taxon>Alphaproteobacteria</taxon>
        <taxon>Acetobacterales</taxon>
        <taxon>Acetobacteraceae</taxon>
        <taxon>Neoroseomonas</taxon>
    </lineage>
</organism>
<dbReference type="RefSeq" id="WP_211869388.1">
    <property type="nucleotide sequence ID" value="NZ_JAAEDI010000013.1"/>
</dbReference>
<dbReference type="Proteomes" id="UP000698752">
    <property type="component" value="Unassembled WGS sequence"/>
</dbReference>
<accession>A0ABS5EI73</accession>
<keyword evidence="2" id="KW-1185">Reference proteome</keyword>
<evidence type="ECO:0000313" key="1">
    <source>
        <dbReference type="EMBL" id="MBR0650729.1"/>
    </source>
</evidence>
<comment type="caution">
    <text evidence="1">The sequence shown here is derived from an EMBL/GenBank/DDBJ whole genome shotgun (WGS) entry which is preliminary data.</text>
</comment>
<evidence type="ECO:0000313" key="2">
    <source>
        <dbReference type="Proteomes" id="UP000698752"/>
    </source>
</evidence>
<proteinExistence type="predicted"/>
<reference evidence="2" key="1">
    <citation type="journal article" date="2021" name="Syst. Appl. Microbiol.">
        <title>Roseomonas hellenica sp. nov., isolated from roots of wild-growing Alkanna tinctoria.</title>
        <authorList>
            <person name="Rat A."/>
            <person name="Naranjo H.D."/>
            <person name="Lebbe L."/>
            <person name="Cnockaert M."/>
            <person name="Krigas N."/>
            <person name="Grigoriadou K."/>
            <person name="Maloupa E."/>
            <person name="Willems A."/>
        </authorList>
    </citation>
    <scope>NUCLEOTIDE SEQUENCE [LARGE SCALE GENOMIC DNA]</scope>
    <source>
        <strain evidence="2">LMG 31159</strain>
    </source>
</reference>
<name>A0ABS5EI73_9PROT</name>
<sequence>MASISSIHDLSSEHKEALIGSVRAGEYNLFLGAGVSLDSHNSRNENLPTGTEFKHDLCKITGANIGSTLQRVFSGLTEDKIEEHVTKRFENCTPGETVKKIPSFLWRRIFTLNIDNALDQAYGIHGNLQDSRKFAGKQNISLQRYI</sequence>
<protein>
    <recommendedName>
        <fullName evidence="3">SIR2-like domain-containing protein</fullName>
    </recommendedName>
</protein>
<dbReference type="EMBL" id="JAAEDI010000013">
    <property type="protein sequence ID" value="MBR0650729.1"/>
    <property type="molecule type" value="Genomic_DNA"/>
</dbReference>
<gene>
    <name evidence="1" type="ORF">GXW78_13715</name>
</gene>